<dbReference type="RefSeq" id="WP_189043089.1">
    <property type="nucleotide sequence ID" value="NZ_BMJQ01000002.1"/>
</dbReference>
<accession>A0A8J2YQT1</accession>
<protein>
    <submittedName>
        <fullName evidence="1">Phosphate ABC transporter substrate-binding protein</fullName>
    </submittedName>
</protein>
<dbReference type="EMBL" id="BMJQ01000002">
    <property type="protein sequence ID" value="GGF06359.1"/>
    <property type="molecule type" value="Genomic_DNA"/>
</dbReference>
<dbReference type="PANTHER" id="PTHR35841">
    <property type="entry name" value="PHOSPHONATES-BINDING PERIPLASMIC PROTEIN"/>
    <property type="match status" value="1"/>
</dbReference>
<reference evidence="1" key="1">
    <citation type="journal article" date="2014" name="Int. J. Syst. Evol. Microbiol.">
        <title>Complete genome sequence of Corynebacterium casei LMG S-19264T (=DSM 44701T), isolated from a smear-ripened cheese.</title>
        <authorList>
            <consortium name="US DOE Joint Genome Institute (JGI-PGF)"/>
            <person name="Walter F."/>
            <person name="Albersmeier A."/>
            <person name="Kalinowski J."/>
            <person name="Ruckert C."/>
        </authorList>
    </citation>
    <scope>NUCLEOTIDE SEQUENCE</scope>
    <source>
        <strain evidence="1">CGMCC 1.15725</strain>
    </source>
</reference>
<organism evidence="1 2">
    <name type="scientific">Aliidongia dinghuensis</name>
    <dbReference type="NCBI Taxonomy" id="1867774"/>
    <lineage>
        <taxon>Bacteria</taxon>
        <taxon>Pseudomonadati</taxon>
        <taxon>Pseudomonadota</taxon>
        <taxon>Alphaproteobacteria</taxon>
        <taxon>Rhodospirillales</taxon>
        <taxon>Dongiaceae</taxon>
        <taxon>Aliidongia</taxon>
    </lineage>
</organism>
<proteinExistence type="predicted"/>
<dbReference type="AlphaFoldDB" id="A0A8J2YQT1"/>
<dbReference type="Gene3D" id="3.40.190.10">
    <property type="entry name" value="Periplasmic binding protein-like II"/>
    <property type="match status" value="2"/>
</dbReference>
<comment type="caution">
    <text evidence="1">The sequence shown here is derived from an EMBL/GenBank/DDBJ whole genome shotgun (WGS) entry which is preliminary data.</text>
</comment>
<evidence type="ECO:0000313" key="2">
    <source>
        <dbReference type="Proteomes" id="UP000646365"/>
    </source>
</evidence>
<dbReference type="Pfam" id="PF12974">
    <property type="entry name" value="Phosphonate-bd"/>
    <property type="match status" value="1"/>
</dbReference>
<sequence>MSGRVAGLPMYDFGHLAAANDVMWQAVAGKLEAAGLRDVPARLDRSLPLDRLWQDRGLLLAQTCGYPLMTSLLGRVRLVATPRYRAFGCDGPRHGSALIVHADDDTSDLAGLLGCRCAANQRHSNTGMNLLRATVADLANGRPFFQSVTWTGSHRASLAMVARGKADLAAIDVVTLAQLRRSEPELTAQVRVLGWTEATPGLPLITSAETDDETIELLRSALFDVASAPAHAALRDDLLLDGFELVPETAYRSILRLEQHAIDLGYPHLC</sequence>
<dbReference type="SUPFAM" id="SSF53850">
    <property type="entry name" value="Periplasmic binding protein-like II"/>
    <property type="match status" value="1"/>
</dbReference>
<evidence type="ECO:0000313" key="1">
    <source>
        <dbReference type="EMBL" id="GGF06359.1"/>
    </source>
</evidence>
<gene>
    <name evidence="1" type="ORF">GCM10011611_09840</name>
</gene>
<reference evidence="1" key="2">
    <citation type="submission" date="2020-09" db="EMBL/GenBank/DDBJ databases">
        <authorList>
            <person name="Sun Q."/>
            <person name="Zhou Y."/>
        </authorList>
    </citation>
    <scope>NUCLEOTIDE SEQUENCE</scope>
    <source>
        <strain evidence="1">CGMCC 1.15725</strain>
    </source>
</reference>
<dbReference type="PANTHER" id="PTHR35841:SF1">
    <property type="entry name" value="PHOSPHONATES-BINDING PERIPLASMIC PROTEIN"/>
    <property type="match status" value="1"/>
</dbReference>
<dbReference type="Proteomes" id="UP000646365">
    <property type="component" value="Unassembled WGS sequence"/>
</dbReference>
<name>A0A8J2YQT1_9PROT</name>
<keyword evidence="2" id="KW-1185">Reference proteome</keyword>